<feature type="region of interest" description="Disordered" evidence="1">
    <location>
        <begin position="207"/>
        <end position="351"/>
    </location>
</feature>
<dbReference type="GO" id="GO:0005634">
    <property type="term" value="C:nucleus"/>
    <property type="evidence" value="ECO:0007669"/>
    <property type="project" value="TreeGrafter"/>
</dbReference>
<evidence type="ECO:0000256" key="1">
    <source>
        <dbReference type="SAM" id="MobiDB-lite"/>
    </source>
</evidence>
<sequence length="351" mass="38385">MSDSIILALIVFLILCLIVTVVAAVVYSGLFTEVNIKTGSPYIKNVTIAYKLHKGPYKDCGAAFTETVSIGPKLNTIRVSYDDSTEVPDDQCRYIIGSILSKGDEKPDEELQKLYEKFGFNVLSFPEVSLAVTTTFPSTTPLSHWLAPYRVYPELRNYIMERQLHAWPFIEINTGDLTYYMAPLSSQSGFHHTGFVVPELITQTAAKTPVTEESFDQDRGTDISGAESHSDVSSKLSSQAQSKSTETSLAPSSASSLPPSLPHRDQGDGVEQGQGGEHREPSEKGHGDRGSSESVGSGSSFEELDLVEEMVEELERELGREEEGPTVEKEAKEAPVEAVAEEREPIGDGEE</sequence>
<dbReference type="STRING" id="62062.ENSHHUP00000020144"/>
<proteinExistence type="predicted"/>
<feature type="compositionally biased region" description="Low complexity" evidence="1">
    <location>
        <begin position="231"/>
        <end position="258"/>
    </location>
</feature>
<dbReference type="PANTHER" id="PTHR15949">
    <property type="entry name" value="TESTIS-EXPRESSED PROTEIN 264"/>
    <property type="match status" value="1"/>
</dbReference>
<dbReference type="Ensembl" id="ENSHHUT00000020891.1">
    <property type="protein sequence ID" value="ENSHHUP00000020144.1"/>
    <property type="gene ID" value="ENSHHUG00000012604.1"/>
</dbReference>
<dbReference type="Proteomes" id="UP000314982">
    <property type="component" value="Unassembled WGS sequence"/>
</dbReference>
<accession>A0A4W5L513</accession>
<dbReference type="GeneTree" id="ENSGT00390000016901"/>
<feature type="compositionally biased region" description="Basic and acidic residues" evidence="1">
    <location>
        <begin position="316"/>
        <end position="351"/>
    </location>
</feature>
<feature type="compositionally biased region" description="Acidic residues" evidence="1">
    <location>
        <begin position="302"/>
        <end position="315"/>
    </location>
</feature>
<reference evidence="2" key="3">
    <citation type="submission" date="2025-09" db="UniProtKB">
        <authorList>
            <consortium name="Ensembl"/>
        </authorList>
    </citation>
    <scope>IDENTIFICATION</scope>
</reference>
<dbReference type="GO" id="GO:0106300">
    <property type="term" value="P:protein-DNA covalent cross-linking repair"/>
    <property type="evidence" value="ECO:0007669"/>
    <property type="project" value="TreeGrafter"/>
</dbReference>
<name>A0A4W5L513_9TELE</name>
<feature type="compositionally biased region" description="Basic and acidic residues" evidence="1">
    <location>
        <begin position="276"/>
        <end position="291"/>
    </location>
</feature>
<reference evidence="3" key="1">
    <citation type="submission" date="2018-06" db="EMBL/GenBank/DDBJ databases">
        <title>Genome assembly of Danube salmon.</title>
        <authorList>
            <person name="Macqueen D.J."/>
            <person name="Gundappa M.K."/>
        </authorList>
    </citation>
    <scope>NUCLEOTIDE SEQUENCE [LARGE SCALE GENOMIC DNA]</scope>
</reference>
<dbReference type="GO" id="GO:0005657">
    <property type="term" value="C:replication fork"/>
    <property type="evidence" value="ECO:0007669"/>
    <property type="project" value="TreeGrafter"/>
</dbReference>
<keyword evidence="3" id="KW-1185">Reference proteome</keyword>
<organism evidence="2 3">
    <name type="scientific">Hucho hucho</name>
    <name type="common">huchen</name>
    <dbReference type="NCBI Taxonomy" id="62062"/>
    <lineage>
        <taxon>Eukaryota</taxon>
        <taxon>Metazoa</taxon>
        <taxon>Chordata</taxon>
        <taxon>Craniata</taxon>
        <taxon>Vertebrata</taxon>
        <taxon>Euteleostomi</taxon>
        <taxon>Actinopterygii</taxon>
        <taxon>Neopterygii</taxon>
        <taxon>Teleostei</taxon>
        <taxon>Protacanthopterygii</taxon>
        <taxon>Salmoniformes</taxon>
        <taxon>Salmonidae</taxon>
        <taxon>Salmoninae</taxon>
        <taxon>Hucho</taxon>
    </lineage>
</organism>
<dbReference type="AlphaFoldDB" id="A0A4W5L513"/>
<dbReference type="GO" id="GO:0005789">
    <property type="term" value="C:endoplasmic reticulum membrane"/>
    <property type="evidence" value="ECO:0007669"/>
    <property type="project" value="TreeGrafter"/>
</dbReference>
<dbReference type="Gene3D" id="3.20.80.10">
    <property type="entry name" value="Regulatory factor, effector binding domain"/>
    <property type="match status" value="1"/>
</dbReference>
<dbReference type="GO" id="GO:0061709">
    <property type="term" value="P:reticulophagy"/>
    <property type="evidence" value="ECO:0007669"/>
    <property type="project" value="TreeGrafter"/>
</dbReference>
<evidence type="ECO:0000313" key="2">
    <source>
        <dbReference type="Ensembl" id="ENSHHUP00000020144.1"/>
    </source>
</evidence>
<protein>
    <submittedName>
        <fullName evidence="2">Testis expressed 264, ER-phagy receptor a</fullName>
    </submittedName>
</protein>
<dbReference type="PANTHER" id="PTHR15949:SF3">
    <property type="entry name" value="TESTIS-EXPRESSED PROTEIN 264"/>
    <property type="match status" value="1"/>
</dbReference>
<dbReference type="InterPro" id="IPR011256">
    <property type="entry name" value="Reg_factor_effector_dom_sf"/>
</dbReference>
<feature type="compositionally biased region" description="Low complexity" evidence="1">
    <location>
        <begin position="292"/>
        <end position="301"/>
    </location>
</feature>
<reference evidence="2" key="2">
    <citation type="submission" date="2025-08" db="UniProtKB">
        <authorList>
            <consortium name="Ensembl"/>
        </authorList>
    </citation>
    <scope>IDENTIFICATION</scope>
</reference>
<evidence type="ECO:0000313" key="3">
    <source>
        <dbReference type="Proteomes" id="UP000314982"/>
    </source>
</evidence>
<dbReference type="SUPFAM" id="SSF55136">
    <property type="entry name" value="Probable bacterial effector-binding domain"/>
    <property type="match status" value="1"/>
</dbReference>
<dbReference type="GO" id="GO:0000421">
    <property type="term" value="C:autophagosome membrane"/>
    <property type="evidence" value="ECO:0007669"/>
    <property type="project" value="TreeGrafter"/>
</dbReference>